<reference evidence="1 2" key="1">
    <citation type="submission" date="2019-03" db="EMBL/GenBank/DDBJ databases">
        <title>First draft genome of Liparis tanakae, snailfish: a comprehensive survey of snailfish specific genes.</title>
        <authorList>
            <person name="Kim W."/>
            <person name="Song I."/>
            <person name="Jeong J.-H."/>
            <person name="Kim D."/>
            <person name="Kim S."/>
            <person name="Ryu S."/>
            <person name="Song J.Y."/>
            <person name="Lee S.K."/>
        </authorList>
    </citation>
    <scope>NUCLEOTIDE SEQUENCE [LARGE SCALE GENOMIC DNA]</scope>
    <source>
        <tissue evidence="1">Muscle</tissue>
    </source>
</reference>
<sequence>MSANASLRKELGKSLHCFSLKRSSIGTTWPSVVKMYLLSDLCLHLVQQIGRLGQLWSQGVEEHVRSLQLPVVSLWQSPKALPDGIVEGMQANCIIDVPVQHLVQSGNAELELNARTHTFYTCSYDRSCVLSNLQSRKEGLKGVDPGVHYFTTEHVHIHTHTLSSDRTARKRRCSAYCSIKNRSVAVIALWETQVGNREASQRCVPCSPLTGKLGTFHRALTARLATHSNVESPIKRLKIPNSTSRDPAPAVQITTIVKKLRAFGKELYFRTYSSWLPSKKLR</sequence>
<keyword evidence="2" id="KW-1185">Reference proteome</keyword>
<gene>
    <name evidence="1" type="ORF">EYF80_005821</name>
</gene>
<name>A0A4Z2J102_9TELE</name>
<comment type="caution">
    <text evidence="1">The sequence shown here is derived from an EMBL/GenBank/DDBJ whole genome shotgun (WGS) entry which is preliminary data.</text>
</comment>
<dbReference type="EMBL" id="SRLO01000030">
    <property type="protein sequence ID" value="TNN83950.1"/>
    <property type="molecule type" value="Genomic_DNA"/>
</dbReference>
<protein>
    <submittedName>
        <fullName evidence="1">Uncharacterized protein</fullName>
    </submittedName>
</protein>
<dbReference type="AlphaFoldDB" id="A0A4Z2J102"/>
<evidence type="ECO:0000313" key="2">
    <source>
        <dbReference type="Proteomes" id="UP000314294"/>
    </source>
</evidence>
<organism evidence="1 2">
    <name type="scientific">Liparis tanakae</name>
    <name type="common">Tanaka's snailfish</name>
    <dbReference type="NCBI Taxonomy" id="230148"/>
    <lineage>
        <taxon>Eukaryota</taxon>
        <taxon>Metazoa</taxon>
        <taxon>Chordata</taxon>
        <taxon>Craniata</taxon>
        <taxon>Vertebrata</taxon>
        <taxon>Euteleostomi</taxon>
        <taxon>Actinopterygii</taxon>
        <taxon>Neopterygii</taxon>
        <taxon>Teleostei</taxon>
        <taxon>Neoteleostei</taxon>
        <taxon>Acanthomorphata</taxon>
        <taxon>Eupercaria</taxon>
        <taxon>Perciformes</taxon>
        <taxon>Cottioidei</taxon>
        <taxon>Cottales</taxon>
        <taxon>Liparidae</taxon>
        <taxon>Liparis</taxon>
    </lineage>
</organism>
<proteinExistence type="predicted"/>
<accession>A0A4Z2J102</accession>
<dbReference type="Proteomes" id="UP000314294">
    <property type="component" value="Unassembled WGS sequence"/>
</dbReference>
<evidence type="ECO:0000313" key="1">
    <source>
        <dbReference type="EMBL" id="TNN83950.1"/>
    </source>
</evidence>